<proteinExistence type="predicted"/>
<dbReference type="GO" id="GO:0004222">
    <property type="term" value="F:metalloendopeptidase activity"/>
    <property type="evidence" value="ECO:0007669"/>
    <property type="project" value="InterPro"/>
</dbReference>
<dbReference type="SUPFAM" id="SSF140990">
    <property type="entry name" value="FtsH protease domain-like"/>
    <property type="match status" value="1"/>
</dbReference>
<keyword evidence="1" id="KW-1185">Reference proteome</keyword>
<name>A0A915N6K8_MELJA</name>
<dbReference type="GO" id="GO:0006508">
    <property type="term" value="P:proteolysis"/>
    <property type="evidence" value="ECO:0007669"/>
    <property type="project" value="InterPro"/>
</dbReference>
<dbReference type="GO" id="GO:0004176">
    <property type="term" value="F:ATP-dependent peptidase activity"/>
    <property type="evidence" value="ECO:0007669"/>
    <property type="project" value="InterPro"/>
</dbReference>
<dbReference type="GO" id="GO:0005524">
    <property type="term" value="F:ATP binding"/>
    <property type="evidence" value="ECO:0007669"/>
    <property type="project" value="InterPro"/>
</dbReference>
<dbReference type="WBParaSite" id="scaffold7328_cov158.g11904">
    <property type="protein sequence ID" value="scaffold7328_cov158.g11904"/>
    <property type="gene ID" value="scaffold7328_cov158.g11904"/>
</dbReference>
<accession>A0A915N6K8</accession>
<protein>
    <submittedName>
        <fullName evidence="2">Uncharacterized protein</fullName>
    </submittedName>
</protein>
<dbReference type="AlphaFoldDB" id="A0A915N6K8"/>
<sequence length="108" mass="12117">MTGFMHGQLHTLIIRKSCFIAALNADLLGRTIIEHGPKHVWSLKEKNDLQIALWGARQAEVTIRGSGMTTLFGADKLAIEKLAESNVREYGLSEELTLEQQGYLNFFN</sequence>
<reference evidence="2" key="1">
    <citation type="submission" date="2022-11" db="UniProtKB">
        <authorList>
            <consortium name="WormBaseParasite"/>
        </authorList>
    </citation>
    <scope>IDENTIFICATION</scope>
</reference>
<dbReference type="Proteomes" id="UP000887561">
    <property type="component" value="Unplaced"/>
</dbReference>
<evidence type="ECO:0000313" key="1">
    <source>
        <dbReference type="Proteomes" id="UP000887561"/>
    </source>
</evidence>
<evidence type="ECO:0000313" key="2">
    <source>
        <dbReference type="WBParaSite" id="scaffold7328_cov158.g11904"/>
    </source>
</evidence>
<dbReference type="InterPro" id="IPR037219">
    <property type="entry name" value="Peptidase_M41-like"/>
</dbReference>
<organism evidence="1 2">
    <name type="scientific">Meloidogyne javanica</name>
    <name type="common">Root-knot nematode worm</name>
    <dbReference type="NCBI Taxonomy" id="6303"/>
    <lineage>
        <taxon>Eukaryota</taxon>
        <taxon>Metazoa</taxon>
        <taxon>Ecdysozoa</taxon>
        <taxon>Nematoda</taxon>
        <taxon>Chromadorea</taxon>
        <taxon>Rhabditida</taxon>
        <taxon>Tylenchina</taxon>
        <taxon>Tylenchomorpha</taxon>
        <taxon>Tylenchoidea</taxon>
        <taxon>Meloidogynidae</taxon>
        <taxon>Meloidogyninae</taxon>
        <taxon>Meloidogyne</taxon>
        <taxon>Meloidogyne incognita group</taxon>
    </lineage>
</organism>